<dbReference type="Proteomes" id="UP000295560">
    <property type="component" value="Unassembled WGS sequence"/>
</dbReference>
<dbReference type="PROSITE" id="PS00606">
    <property type="entry name" value="KS3_1"/>
    <property type="match status" value="1"/>
</dbReference>
<dbReference type="InterPro" id="IPR018201">
    <property type="entry name" value="Ketoacyl_synth_AS"/>
</dbReference>
<evidence type="ECO:0000256" key="6">
    <source>
        <dbReference type="ARBA" id="ARBA00023315"/>
    </source>
</evidence>
<keyword evidence="13" id="KW-1185">Reference proteome</keyword>
<dbReference type="GO" id="GO:0031177">
    <property type="term" value="F:phosphopantetheine binding"/>
    <property type="evidence" value="ECO:0007669"/>
    <property type="project" value="InterPro"/>
</dbReference>
<feature type="region of interest" description="Disordered" evidence="8">
    <location>
        <begin position="2899"/>
        <end position="2965"/>
    </location>
</feature>
<feature type="region of interest" description="N-terminal hotdog fold" evidence="7">
    <location>
        <begin position="1885"/>
        <end position="2003"/>
    </location>
</feature>
<dbReference type="PROSITE" id="PS00012">
    <property type="entry name" value="PHOSPHOPANTETHEINE"/>
    <property type="match status" value="2"/>
</dbReference>
<dbReference type="Pfam" id="PF02801">
    <property type="entry name" value="Ketoacyl-synt_C"/>
    <property type="match status" value="2"/>
</dbReference>
<dbReference type="Pfam" id="PF00107">
    <property type="entry name" value="ADH_zinc_N"/>
    <property type="match status" value="1"/>
</dbReference>
<dbReference type="SMART" id="SM00829">
    <property type="entry name" value="PKS_ER"/>
    <property type="match status" value="1"/>
</dbReference>
<dbReference type="InterPro" id="IPR036736">
    <property type="entry name" value="ACP-like_sf"/>
</dbReference>
<dbReference type="PANTHER" id="PTHR43775">
    <property type="entry name" value="FATTY ACID SYNTHASE"/>
    <property type="match status" value="1"/>
</dbReference>
<dbReference type="PROSITE" id="PS50075">
    <property type="entry name" value="CARRIER"/>
    <property type="match status" value="3"/>
</dbReference>
<dbReference type="PROSITE" id="PS52019">
    <property type="entry name" value="PKS_MFAS_DH"/>
    <property type="match status" value="1"/>
</dbReference>
<keyword evidence="1" id="KW-0596">Phosphopantetheine</keyword>
<protein>
    <submittedName>
        <fullName evidence="12">Acyl transferase domain-containing protein</fullName>
    </submittedName>
</protein>
<dbReference type="SUPFAM" id="SSF53901">
    <property type="entry name" value="Thiolase-like"/>
    <property type="match status" value="2"/>
</dbReference>
<dbReference type="SMART" id="SM00822">
    <property type="entry name" value="PKS_KR"/>
    <property type="match status" value="1"/>
</dbReference>
<dbReference type="Pfam" id="PF08659">
    <property type="entry name" value="KR"/>
    <property type="match status" value="1"/>
</dbReference>
<keyword evidence="4" id="KW-0521">NADP</keyword>
<dbReference type="CDD" id="cd08956">
    <property type="entry name" value="KR_3_FAS_SDR_x"/>
    <property type="match status" value="1"/>
</dbReference>
<dbReference type="GO" id="GO:0016491">
    <property type="term" value="F:oxidoreductase activity"/>
    <property type="evidence" value="ECO:0007669"/>
    <property type="project" value="InterPro"/>
</dbReference>
<dbReference type="SMART" id="SM00826">
    <property type="entry name" value="PKS_DH"/>
    <property type="match status" value="1"/>
</dbReference>
<dbReference type="InterPro" id="IPR020806">
    <property type="entry name" value="PKS_PP-bd"/>
</dbReference>
<dbReference type="Gene3D" id="3.10.129.110">
    <property type="entry name" value="Polyketide synthase dehydratase"/>
    <property type="match status" value="1"/>
</dbReference>
<comment type="caution">
    <text evidence="12">The sequence shown here is derived from an EMBL/GenBank/DDBJ whole genome shotgun (WGS) entry which is preliminary data.</text>
</comment>
<dbReference type="InterPro" id="IPR013149">
    <property type="entry name" value="ADH-like_C"/>
</dbReference>
<dbReference type="Pfam" id="PF21089">
    <property type="entry name" value="PKS_DH_N"/>
    <property type="match status" value="1"/>
</dbReference>
<dbReference type="InterPro" id="IPR013154">
    <property type="entry name" value="ADH-like_N"/>
</dbReference>
<dbReference type="SMART" id="SM00827">
    <property type="entry name" value="PKS_AT"/>
    <property type="match status" value="2"/>
</dbReference>
<dbReference type="GO" id="GO:0006633">
    <property type="term" value="P:fatty acid biosynthetic process"/>
    <property type="evidence" value="ECO:0007669"/>
    <property type="project" value="InterPro"/>
</dbReference>
<dbReference type="InterPro" id="IPR049552">
    <property type="entry name" value="PKS_DH_N"/>
</dbReference>
<dbReference type="CDD" id="cd05195">
    <property type="entry name" value="enoyl_red"/>
    <property type="match status" value="1"/>
</dbReference>
<dbReference type="InterPro" id="IPR014031">
    <property type="entry name" value="Ketoacyl_synth_C"/>
</dbReference>
<feature type="domain" description="Ketosynthase family 3 (KS3)" evidence="10">
    <location>
        <begin position="13"/>
        <end position="420"/>
    </location>
</feature>
<evidence type="ECO:0000259" key="9">
    <source>
        <dbReference type="PROSITE" id="PS50075"/>
    </source>
</evidence>
<dbReference type="InterPro" id="IPR006162">
    <property type="entry name" value="Ppantetheine_attach_site"/>
</dbReference>
<keyword evidence="5" id="KW-0511">Multifunctional enzyme</keyword>
<gene>
    <name evidence="12" type="ORF">EV378_6209</name>
</gene>
<evidence type="ECO:0000256" key="5">
    <source>
        <dbReference type="ARBA" id="ARBA00023268"/>
    </source>
</evidence>
<dbReference type="InterPro" id="IPR001227">
    <property type="entry name" value="Ac_transferase_dom_sf"/>
</dbReference>
<dbReference type="Gene3D" id="3.40.47.10">
    <property type="match status" value="2"/>
</dbReference>
<evidence type="ECO:0000259" key="10">
    <source>
        <dbReference type="PROSITE" id="PS52004"/>
    </source>
</evidence>
<organism evidence="12 13">
    <name type="scientific">Pseudonocardia endophytica</name>
    <dbReference type="NCBI Taxonomy" id="401976"/>
    <lineage>
        <taxon>Bacteria</taxon>
        <taxon>Bacillati</taxon>
        <taxon>Actinomycetota</taxon>
        <taxon>Actinomycetes</taxon>
        <taxon>Pseudonocardiales</taxon>
        <taxon>Pseudonocardiaceae</taxon>
        <taxon>Pseudonocardia</taxon>
    </lineage>
</organism>
<name>A0A4R1HR20_PSEEN</name>
<dbReference type="InterPro" id="IPR011032">
    <property type="entry name" value="GroES-like_sf"/>
</dbReference>
<dbReference type="FunFam" id="3.40.50.720:FF:000209">
    <property type="entry name" value="Polyketide synthase Pks12"/>
    <property type="match status" value="1"/>
</dbReference>
<feature type="compositionally biased region" description="Acidic residues" evidence="8">
    <location>
        <begin position="2905"/>
        <end position="2947"/>
    </location>
</feature>
<evidence type="ECO:0000256" key="3">
    <source>
        <dbReference type="ARBA" id="ARBA00022679"/>
    </source>
</evidence>
<feature type="domain" description="PKS/mFAS DH" evidence="11">
    <location>
        <begin position="1885"/>
        <end position="2157"/>
    </location>
</feature>
<feature type="region of interest" description="Disordered" evidence="8">
    <location>
        <begin position="872"/>
        <end position="898"/>
    </location>
</feature>
<dbReference type="Gene3D" id="3.30.70.3290">
    <property type="match status" value="2"/>
</dbReference>
<dbReference type="PROSITE" id="PS52004">
    <property type="entry name" value="KS3_2"/>
    <property type="match status" value="2"/>
</dbReference>
<dbReference type="OrthoDB" id="3653264at2"/>
<dbReference type="InterPro" id="IPR013968">
    <property type="entry name" value="PKS_KR"/>
</dbReference>
<dbReference type="Pfam" id="PF00109">
    <property type="entry name" value="ketoacyl-synt"/>
    <property type="match status" value="2"/>
</dbReference>
<dbReference type="SUPFAM" id="SSF55048">
    <property type="entry name" value="Probable ACP-binding domain of malonyl-CoA ACP transacylase"/>
    <property type="match status" value="2"/>
</dbReference>
<feature type="domain" description="Ketosynthase family 3 (KS3)" evidence="10">
    <location>
        <begin position="1012"/>
        <end position="1426"/>
    </location>
</feature>
<dbReference type="SUPFAM" id="SSF51735">
    <property type="entry name" value="NAD(P)-binding Rossmann-fold domains"/>
    <property type="match status" value="3"/>
</dbReference>
<dbReference type="GO" id="GO:0004315">
    <property type="term" value="F:3-oxoacyl-[acyl-carrier-protein] synthase activity"/>
    <property type="evidence" value="ECO:0007669"/>
    <property type="project" value="InterPro"/>
</dbReference>
<evidence type="ECO:0000256" key="8">
    <source>
        <dbReference type="SAM" id="MobiDB-lite"/>
    </source>
</evidence>
<evidence type="ECO:0000256" key="2">
    <source>
        <dbReference type="ARBA" id="ARBA00022553"/>
    </source>
</evidence>
<proteinExistence type="predicted"/>
<dbReference type="InterPro" id="IPR016036">
    <property type="entry name" value="Malonyl_transacylase_ACP-bd"/>
</dbReference>
<dbReference type="Gene3D" id="3.40.50.720">
    <property type="entry name" value="NAD(P)-binding Rossmann-like Domain"/>
    <property type="match status" value="3"/>
</dbReference>
<dbReference type="SMART" id="SM01294">
    <property type="entry name" value="PKS_PP_betabranch"/>
    <property type="match status" value="3"/>
</dbReference>
<dbReference type="InterPro" id="IPR036291">
    <property type="entry name" value="NAD(P)-bd_dom_sf"/>
</dbReference>
<dbReference type="GO" id="GO:0004312">
    <property type="term" value="F:fatty acid synthase activity"/>
    <property type="evidence" value="ECO:0007669"/>
    <property type="project" value="TreeGrafter"/>
</dbReference>
<dbReference type="Pfam" id="PF14765">
    <property type="entry name" value="PS-DH"/>
    <property type="match status" value="1"/>
</dbReference>
<evidence type="ECO:0000313" key="13">
    <source>
        <dbReference type="Proteomes" id="UP000295560"/>
    </source>
</evidence>
<reference evidence="12 13" key="1">
    <citation type="submission" date="2019-03" db="EMBL/GenBank/DDBJ databases">
        <title>Sequencing the genomes of 1000 actinobacteria strains.</title>
        <authorList>
            <person name="Klenk H.-P."/>
        </authorList>
    </citation>
    <scope>NUCLEOTIDE SEQUENCE [LARGE SCALE GENOMIC DNA]</scope>
    <source>
        <strain evidence="12 13">DSM 44969</strain>
    </source>
</reference>
<dbReference type="InterPro" id="IPR009081">
    <property type="entry name" value="PP-bd_ACP"/>
</dbReference>
<dbReference type="EMBL" id="SMFZ01000002">
    <property type="protein sequence ID" value="TCK22209.1"/>
    <property type="molecule type" value="Genomic_DNA"/>
</dbReference>
<keyword evidence="2" id="KW-0597">Phosphoprotein</keyword>
<evidence type="ECO:0000256" key="4">
    <source>
        <dbReference type="ARBA" id="ARBA00022857"/>
    </source>
</evidence>
<dbReference type="InterPro" id="IPR050091">
    <property type="entry name" value="PKS_NRPS_Biosynth_Enz"/>
</dbReference>
<evidence type="ECO:0000256" key="1">
    <source>
        <dbReference type="ARBA" id="ARBA00022450"/>
    </source>
</evidence>
<dbReference type="SMART" id="SM00823">
    <property type="entry name" value="PKS_PP"/>
    <property type="match status" value="3"/>
</dbReference>
<evidence type="ECO:0000313" key="12">
    <source>
        <dbReference type="EMBL" id="TCK22209.1"/>
    </source>
</evidence>
<accession>A0A4R1HR20</accession>
<sequence length="3138" mass="323641">MTTDSSASTTPIDEPLAVVGLSCRLPGAADPHAYWELLATGRDAVGPAPDWRGERGRGGYLDGIELFDAAFFDVPAQEADVMDPQQRLVLELVWEALEDARIVPATLRDSDTAVVVGAMSDDYAHVVRAAAEPAGPFTMTGTGRAFLANRTSYALGLRGPSMTVDTGQSSSLVAVHQAAAALRRGECGTAVVGGVQLNLSPETESAMDALGVLSPSGRCWTFDERADGIARGEGGGFVVLKPLSRARADGDRVYCTLLGSAVNSGGHGAGLTAPNESAQFDVVTAAWAHAGVRGADLRYVELHGTGTRLGDPIEAAALGRALDGAPSGRPLDVGSVKTSIGHLEGAAGIAGLIKVALSLHHRTLPATPHHERPNPDIDWAAGTLRMRTADGRWPGPDGDLVAGVSSFGLGGTNCHAVLGEGLPAHAADPSGAMPAGVPRPLVLSGATPAALSAQAGRLADHLGADGPGGADPDALGLSLATTRTAFAHRAAVLARPGEPLGDRLRALAAGDTAGDDGVVTGTARQGVLAHLIPGQGGQRAGMGRELHAAFPAFATAFDDACAAVDGPLGESLRDVVWGSSDEWVDRLEYGQPALFAVEVALYRLFESWGVMPDLLIGHSQGEITAAHLTGVLSLEDAAAFVVERGRLIGSLPPGGSMVAVQATEDELLPVLAEHPGAELAAINSERSVVVSGVSEAVGAVADRFRAMDRRVRALRISRAGHCALMEPIREPLHAAARRLTWNAPTGPTIVSAVTGVPATVEQLTSPRRWAEHLVETVRFGDAVATARSLGATTFLELGPGHGLTTMAAETAPGGTLAAPLGDTDEPASATTALATLHVTGTGVDWPAVFGGAGRVDLPTYAFRRRRYWAGDRLAPPAEPSRPDTPAARPPADEGSARDLVRATVDELLGREDTRSGGDTPFRELGLDSRGAVALVGRLAERTGLTLPVSLVFDHPTPDLLAAHVAALVGPSADPPVAPAPVAPAPVAPAPEAAVAEQRADTDTELGADTAGPDDIAVVAMACRYPGGVDSPAALWRLVDSGTDATGPFPTDRGWDLDGIDTAARRGGFLDEATAFDARFFGISPREAAGMDPQQRVLLEVASEAFERAGLDRDTLRGSDTGVYVGAMAQDYGPRLDEPSEAGGHRITGSTTSVASGRISYVLGLVGPAVTVDTACSSSLVGVHLAAQALRAGECSTALAGGVAVMSTPGLFVDFSRSGGLSPDGRCKAFSDDADGTAWAEGAGVLVLQRLADARAAGRTVHAVIRGTATNQDGASNGLTAPSGAAQRAVIRAALDRAGLRPGDVDAVEAHGTGTPLGDPIEAQALADVYGADRPAGPLALGSLKSNIGHAQAAAGVGGVIKMIESMRAGRLPATLHAERPSGHVDWPTSGLELLTGARDWDTGRVRRAAVSSFGISGTNAHVIVEEPPARTAGPEPADEGPVVWRVSAPTVDGLRRTAARLAEHLSRDDARPADVARTLAERTAFARRAAVVGASGDDLRAGLETLAAGTPVPPSAGRYHAPTVLRGSAAATHDPVFVFPGQGSQWSGMGRELLETSPVFAGSVDACARALAPHVDWDLHDALRGDAPDRVDVLQPALFAVMVSLAALWRAEGVRPGAVVGHSQGEIAAAHVAGALSLEDAAAVVALRSKAIREIAGDGGMVALRVGDERARELLAPFAPRIELAVVNGPGSTSVAGEAAALTEFLAACEAAGVDARRIDVDYASHTQAVERIRDSVTASLATVAPRTTDVPLYSTLTGGRIDTSTMDAGYWYANLRNTVEFSTAVRAMAADGHRTFVESSPHPVLVHGIAELAGDDGCTVVGSIRRDAGGLGQLRTALAALHVAGARVEAPAAGRRIDLPGYAFDRARHWLTATPQAAARRGPHPFVDGVLETRDATIAHGTVDPQAHPWLLDHGVRDTALLPGTAFVDVLVAVGRELDLPRVAEMVLTEPLETDGGPAGLRVTAARADEAGHRAVTVESTRPGAGWVRHATATLAPADAALPGTVPAVGAAERPDRDGTVDLTGAYERLAGAGYRYGPAFRGLRALWRDPDDDRTLVADVELPVPDGAGAGWTIHPALLDAALHPALVAGDGRLAVPFGWTDVAVHDAAAGATAVRVRVRVDGDTVSALVTDPGGRPVARVGGLRMQAVAPAGRPELLVHSTRQVDAPAAPVDWAWFDEVGDGPAPAVVALAVRDGDGDGDGDTAGTGGVPAAVTGRTAEALRLLQEALGDPRLARSTIAVVTRGAAAPAGRETLAGLSEAAVAGLARSAATENPGRVRLVDLDDTPASAAALDSALACGEPELLVRDGLLRVPHLRPADDDLLAVPQDAPAWRLDVTRKGSLDDAALVPHPEAVAPLGDHEVRIAVRAAGLNFRDVAVGTGLVRSELTMGSEGAGVVTGTGAGVEGLAVGDRVFGVFERSLGPVAVADARTVRPIPPGWSFSRAAAVPIVYVTAYQCIVEIARLSRGESMLIHTATGGVGVAAIQIARHLGAEVFATASPAKQDMLRAMGIDDDHIASSRTLEFEEHFRSTTGGRGIDVVLNSLAGESIDASLRLLAPGGRFAEMGKTDIRDRADVVAQHPGVHYAAYNILGEEPERIGEVLDELIALFGAGDLHELPLTVSDVRRGHTALRTLRRATHRGKLVATMPRTYDPSGTTLITGGTGELGGLVARHLVTRHGARNLLLVGRRGPDAPGAAELVAELEALGATVTVTACDAADRDALAPLVAEHRPTAVVHAAGVLADGLVERMSADQLAEALRPKVDAAWNLHELTSGTDLSAFVLFSSAAGVLGDAGQGNYAAANTFLDALARHRRSAGLAATSVAWGLWEQRSGMTAHLTDGDVERLRRAGIAPLPTTDALALLDAALAGDDAVYVPMMVDADGLARNPRRSHLLSELAGEAPETEPATEPETEPATEPETEPATEPETEPATEPETEPATEPETEPERSRREPAAPPASADPAVDGLELVLRHAAEVLGVDDADGIGPDDAFRDLGFDSLLGLDLRNRLNAEVGGLDLPAEAVMTHPTPRELAALIAPVPAAPAAPAHEPDGADTGRWLDVVRETTADVLGLGDAAEIGPDEPFRDLGVDSLLGLDLRNRLNAAVDDLSLPAEAVIEHRTPEALATFMHDRLAAV</sequence>
<feature type="region of interest" description="Disordered" evidence="8">
    <location>
        <begin position="979"/>
        <end position="1010"/>
    </location>
</feature>
<dbReference type="SMART" id="SM00825">
    <property type="entry name" value="PKS_KS"/>
    <property type="match status" value="2"/>
</dbReference>
<evidence type="ECO:0000259" key="11">
    <source>
        <dbReference type="PROSITE" id="PS52019"/>
    </source>
</evidence>
<feature type="domain" description="Carrier" evidence="9">
    <location>
        <begin position="2967"/>
        <end position="3043"/>
    </location>
</feature>
<dbReference type="RefSeq" id="WP_132430895.1">
    <property type="nucleotide sequence ID" value="NZ_SMFZ01000002.1"/>
</dbReference>
<feature type="compositionally biased region" description="Pro residues" evidence="8">
    <location>
        <begin position="979"/>
        <end position="988"/>
    </location>
</feature>
<dbReference type="InterPro" id="IPR014043">
    <property type="entry name" value="Acyl_transferase_dom"/>
</dbReference>
<dbReference type="SUPFAM" id="SSF50129">
    <property type="entry name" value="GroES-like"/>
    <property type="match status" value="1"/>
</dbReference>
<dbReference type="CDD" id="cd00833">
    <property type="entry name" value="PKS"/>
    <property type="match status" value="2"/>
</dbReference>
<dbReference type="Pfam" id="PF00698">
    <property type="entry name" value="Acyl_transf_1"/>
    <property type="match status" value="2"/>
</dbReference>
<dbReference type="Gene3D" id="1.10.1200.10">
    <property type="entry name" value="ACP-like"/>
    <property type="match status" value="3"/>
</dbReference>
<dbReference type="InterPro" id="IPR049551">
    <property type="entry name" value="PKS_DH_C"/>
</dbReference>
<dbReference type="Pfam" id="PF16197">
    <property type="entry name" value="KAsynt_C_assoc"/>
    <property type="match status" value="2"/>
</dbReference>
<dbReference type="InterPro" id="IPR020843">
    <property type="entry name" value="ER"/>
</dbReference>
<dbReference type="SUPFAM" id="SSF52151">
    <property type="entry name" value="FabD/lysophospholipase-like"/>
    <property type="match status" value="2"/>
</dbReference>
<dbReference type="FunFam" id="3.40.366.10:FF:000002">
    <property type="entry name" value="Probable polyketide synthase 2"/>
    <property type="match status" value="1"/>
</dbReference>
<dbReference type="InterPro" id="IPR016035">
    <property type="entry name" value="Acyl_Trfase/lysoPLipase"/>
</dbReference>
<dbReference type="InterPro" id="IPR016039">
    <property type="entry name" value="Thiolase-like"/>
</dbReference>
<keyword evidence="6" id="KW-0012">Acyltransferase</keyword>
<feature type="domain" description="Carrier" evidence="9">
    <location>
        <begin position="3056"/>
        <end position="3135"/>
    </location>
</feature>
<dbReference type="InterPro" id="IPR032821">
    <property type="entry name" value="PKS_assoc"/>
</dbReference>
<dbReference type="SUPFAM" id="SSF47336">
    <property type="entry name" value="ACP-like"/>
    <property type="match status" value="3"/>
</dbReference>
<dbReference type="InterPro" id="IPR049900">
    <property type="entry name" value="PKS_mFAS_DH"/>
</dbReference>
<dbReference type="Gene3D" id="3.40.366.10">
    <property type="entry name" value="Malonyl-Coenzyme A Acyl Carrier Protein, domain 2"/>
    <property type="match status" value="2"/>
</dbReference>
<dbReference type="FunFam" id="3.40.47.10:FF:000019">
    <property type="entry name" value="Polyketide synthase type I"/>
    <property type="match status" value="1"/>
</dbReference>
<feature type="active site" description="Proton donor; for dehydratase activity" evidence="7">
    <location>
        <position position="2082"/>
    </location>
</feature>
<feature type="region of interest" description="C-terminal hotdog fold" evidence="7">
    <location>
        <begin position="2019"/>
        <end position="2157"/>
    </location>
</feature>
<dbReference type="PANTHER" id="PTHR43775:SF51">
    <property type="entry name" value="INACTIVE PHENOLPHTHIOCEROL SYNTHESIS POLYKETIDE SYNTHASE TYPE I PKS1-RELATED"/>
    <property type="match status" value="1"/>
</dbReference>
<dbReference type="InterPro" id="IPR014030">
    <property type="entry name" value="Ketoacyl_synth_N"/>
</dbReference>
<dbReference type="InterPro" id="IPR057326">
    <property type="entry name" value="KR_dom"/>
</dbReference>
<dbReference type="InterPro" id="IPR020807">
    <property type="entry name" value="PKS_DH"/>
</dbReference>
<feature type="domain" description="Carrier" evidence="9">
    <location>
        <begin position="891"/>
        <end position="968"/>
    </location>
</feature>
<evidence type="ECO:0000256" key="7">
    <source>
        <dbReference type="PROSITE-ProRule" id="PRU01363"/>
    </source>
</evidence>
<dbReference type="Pfam" id="PF08240">
    <property type="entry name" value="ADH_N"/>
    <property type="match status" value="1"/>
</dbReference>
<dbReference type="InterPro" id="IPR042104">
    <property type="entry name" value="PKS_dehydratase_sf"/>
</dbReference>
<dbReference type="Gene3D" id="3.90.180.10">
    <property type="entry name" value="Medium-chain alcohol dehydrogenases, catalytic domain"/>
    <property type="match status" value="1"/>
</dbReference>
<dbReference type="InterPro" id="IPR020841">
    <property type="entry name" value="PKS_Beta-ketoAc_synthase_dom"/>
</dbReference>
<keyword evidence="3 12" id="KW-0808">Transferase</keyword>
<feature type="active site" description="Proton acceptor; for dehydratase activity" evidence="7">
    <location>
        <position position="1915"/>
    </location>
</feature>
<dbReference type="Pfam" id="PF00550">
    <property type="entry name" value="PP-binding"/>
    <property type="match status" value="3"/>
</dbReference>